<dbReference type="AlphaFoldDB" id="A0A7G8Z0G4"/>
<dbReference type="PANTHER" id="PTHR12317">
    <property type="entry name" value="DIACYLGLYCEROL O-ACYLTRANSFERASE"/>
    <property type="match status" value="1"/>
</dbReference>
<evidence type="ECO:0000256" key="4">
    <source>
        <dbReference type="ARBA" id="ARBA00022679"/>
    </source>
</evidence>
<keyword evidence="8" id="KW-0443">Lipid metabolism</keyword>
<evidence type="ECO:0000313" key="12">
    <source>
        <dbReference type="EMBL" id="QNL10713.1"/>
    </source>
</evidence>
<evidence type="ECO:0000256" key="11">
    <source>
        <dbReference type="RuleBase" id="RU367023"/>
    </source>
</evidence>
<dbReference type="GO" id="GO:0005789">
    <property type="term" value="C:endoplasmic reticulum membrane"/>
    <property type="evidence" value="ECO:0007669"/>
    <property type="project" value="UniProtKB-SubCell"/>
</dbReference>
<evidence type="ECO:0000256" key="5">
    <source>
        <dbReference type="ARBA" id="ARBA00022692"/>
    </source>
</evidence>
<dbReference type="PANTHER" id="PTHR12317:SF63">
    <property type="entry name" value="DIACYLGLYCEROL O-ACYLTRANSFERASE 2"/>
    <property type="match status" value="1"/>
</dbReference>
<keyword evidence="9 11" id="KW-0472">Membrane</keyword>
<gene>
    <name evidence="12" type="primary">DGAT2D</name>
</gene>
<proteinExistence type="evidence at transcript level"/>
<feature type="transmembrane region" description="Helical" evidence="11">
    <location>
        <begin position="43"/>
        <end position="62"/>
    </location>
</feature>
<dbReference type="GO" id="GO:0019432">
    <property type="term" value="P:triglyceride biosynthetic process"/>
    <property type="evidence" value="ECO:0007669"/>
    <property type="project" value="TreeGrafter"/>
</dbReference>
<keyword evidence="7 11" id="KW-1133">Transmembrane helix</keyword>
<evidence type="ECO:0000256" key="10">
    <source>
        <dbReference type="ARBA" id="ARBA00023315"/>
    </source>
</evidence>
<dbReference type="Pfam" id="PF03982">
    <property type="entry name" value="DAGAT"/>
    <property type="match status" value="1"/>
</dbReference>
<sequence length="317" mass="34892">MPALPRPLRALPLGVFVLAINANAALTGLTLYRLVCHGLTDLIGLVLLTSLLCAAFVPLTLTEGPRTKAFVRWICRTAGEYFPCRVVVEDEDGLKPNTAYVFGYEPHSALPVGIPTVFATHSPLLPKQLQGNLHGMASSVCFAVPFVRQLWWWLGLRPVSRQLMTGLLAAGKAVVLNPGGIQECMGMQHGSETVFLRKRHGFVRLAIQQGAPLVPVFAFGQSATYSWFRPKPDWLVRWISRKVGAVPLAMWGVWGSPIPHQRPVTVVIGQPIQVPHQAHPAPELVQQYLDRFIHDMAALFERHKAACGQAGCELRIL</sequence>
<keyword evidence="5 11" id="KW-0812">Transmembrane</keyword>
<dbReference type="EC" id="2.3.1.-" evidence="11"/>
<comment type="similarity">
    <text evidence="2 11">Belongs to the diacylglycerol acyltransferase family.</text>
</comment>
<dbReference type="CDD" id="cd07987">
    <property type="entry name" value="LPLAT_MGAT-like"/>
    <property type="match status" value="1"/>
</dbReference>
<evidence type="ECO:0000256" key="8">
    <source>
        <dbReference type="ARBA" id="ARBA00023098"/>
    </source>
</evidence>
<evidence type="ECO:0000256" key="7">
    <source>
        <dbReference type="ARBA" id="ARBA00022989"/>
    </source>
</evidence>
<keyword evidence="3" id="KW-0444">Lipid biosynthesis</keyword>
<dbReference type="EMBL" id="MT875164">
    <property type="protein sequence ID" value="QNL10713.1"/>
    <property type="molecule type" value="mRNA"/>
</dbReference>
<accession>A0A7G8Z0G4</accession>
<keyword evidence="4 11" id="KW-0808">Transferase</keyword>
<reference evidence="12" key="1">
    <citation type="journal article" date="2020" name="BMC Plant Biol.">
        <title>Characterization of type-2 diacylglycerol acyltransferases in Haematococcus lacustris reveals their functions and engineering potential in triacylglycerol biosynthesis and possible roles in astaxanthin esterification.</title>
        <authorList>
            <person name="Cui H."/>
            <person name="Zhao C."/>
            <person name="Xu W."/>
            <person name="Zhang H."/>
            <person name="Hang W."/>
            <person name="Zhu X."/>
            <person name="Ji C."/>
            <person name="Xue J."/>
            <person name="Zhang C."/>
            <person name="Li R."/>
        </authorList>
    </citation>
    <scope>NUCLEOTIDE SEQUENCE</scope>
    <source>
        <strain evidence="12">FACHB-712</strain>
    </source>
</reference>
<keyword evidence="10 12" id="KW-0012">Acyltransferase</keyword>
<evidence type="ECO:0000256" key="3">
    <source>
        <dbReference type="ARBA" id="ARBA00022516"/>
    </source>
</evidence>
<evidence type="ECO:0000256" key="1">
    <source>
        <dbReference type="ARBA" id="ARBA00004477"/>
    </source>
</evidence>
<protein>
    <recommendedName>
        <fullName evidence="11">Acyltransferase</fullName>
        <ecNumber evidence="11">2.3.1.-</ecNumber>
    </recommendedName>
</protein>
<organism evidence="12">
    <name type="scientific">Haematococcus lacustris</name>
    <name type="common">Green alga</name>
    <name type="synonym">Haematococcus pluvialis</name>
    <dbReference type="NCBI Taxonomy" id="44745"/>
    <lineage>
        <taxon>Eukaryota</taxon>
        <taxon>Viridiplantae</taxon>
        <taxon>Chlorophyta</taxon>
        <taxon>core chlorophytes</taxon>
        <taxon>Chlorophyceae</taxon>
        <taxon>CS clade</taxon>
        <taxon>Chlamydomonadales</taxon>
        <taxon>Haematococcaceae</taxon>
        <taxon>Haematococcus</taxon>
    </lineage>
</organism>
<keyword evidence="6 11" id="KW-0256">Endoplasmic reticulum</keyword>
<dbReference type="GO" id="GO:0004144">
    <property type="term" value="F:diacylglycerol O-acyltransferase activity"/>
    <property type="evidence" value="ECO:0007669"/>
    <property type="project" value="UniProtKB-ARBA"/>
</dbReference>
<comment type="caution">
    <text evidence="11">Lacks conserved residue(s) required for the propagation of feature annotation.</text>
</comment>
<comment type="subcellular location">
    <subcellularLocation>
        <location evidence="1 11">Endoplasmic reticulum membrane</location>
        <topology evidence="1 11">Multi-pass membrane protein</topology>
    </subcellularLocation>
</comment>
<evidence type="ECO:0000256" key="6">
    <source>
        <dbReference type="ARBA" id="ARBA00022824"/>
    </source>
</evidence>
<dbReference type="InterPro" id="IPR007130">
    <property type="entry name" value="DAGAT"/>
</dbReference>
<evidence type="ECO:0000256" key="2">
    <source>
        <dbReference type="ARBA" id="ARBA00005420"/>
    </source>
</evidence>
<dbReference type="SUPFAM" id="SSF69593">
    <property type="entry name" value="Glycerol-3-phosphate (1)-acyltransferase"/>
    <property type="match status" value="1"/>
</dbReference>
<name>A0A7G8Z0G4_HAELA</name>
<evidence type="ECO:0000256" key="9">
    <source>
        <dbReference type="ARBA" id="ARBA00023136"/>
    </source>
</evidence>